<dbReference type="PANTHER" id="PTHR11662:SF285">
    <property type="entry name" value="HEXURONATE TRANSPORTER"/>
    <property type="match status" value="1"/>
</dbReference>
<name>A0A372IL06_9BACT</name>
<keyword evidence="4 5" id="KW-0472">Membrane</keyword>
<sequence length="437" mass="47629">MNTDTLSNPDARQGTPSRVRWWIVWTLFCSTAINYVSRQSFAVLSPMIATQFHFSHEDIGKILGAFQVSYALAWLLGGMFLDAVGTRLGLALAAAWWSLINILMSLAHSVTGFVAFRFLLGIGEGFNWPGASKAVAEWFPPKERGLAVAIFDSGSSVGGALAALCVPWIALAFGWHWAFVFTGGIGFLWLIAWWRVYHPLEKHPRVSTEETALIRDGRAAETAATESGLRSWLRLIRNGNVWGIVLGRGLTDPIWWFYVFWLPQYLSDARGFTLKRIALFAWIPFVAADLGNFTGGLISGYFIRRGYPTIRVRKWVCAVSCIPICAGIPAAAVHSSTLALALICVALWGYASWSTMGLTFTTDLFPHNVVGSVTGLSGLAAGLAGAAFTFAVGATVDRFSYRPAFFAAALLPILATIFVFLLIRSPKASPDSLSQSS</sequence>
<dbReference type="CDD" id="cd17319">
    <property type="entry name" value="MFS_ExuT_GudP_like"/>
    <property type="match status" value="1"/>
</dbReference>
<comment type="subcellular location">
    <subcellularLocation>
        <location evidence="1">Membrane</location>
        <topology evidence="1">Multi-pass membrane protein</topology>
    </subcellularLocation>
</comment>
<dbReference type="OrthoDB" id="9794076at2"/>
<proteinExistence type="predicted"/>
<dbReference type="PROSITE" id="PS50850">
    <property type="entry name" value="MFS"/>
    <property type="match status" value="1"/>
</dbReference>
<dbReference type="RefSeq" id="WP_117302666.1">
    <property type="nucleotide sequence ID" value="NZ_QVQT02000006.1"/>
</dbReference>
<keyword evidence="3 5" id="KW-1133">Transmembrane helix</keyword>
<feature type="transmembrane region" description="Helical" evidence="5">
    <location>
        <begin position="373"/>
        <end position="392"/>
    </location>
</feature>
<dbReference type="Gene3D" id="1.20.1250.20">
    <property type="entry name" value="MFS general substrate transporter like domains"/>
    <property type="match status" value="2"/>
</dbReference>
<keyword evidence="2 5" id="KW-0812">Transmembrane</keyword>
<dbReference type="AlphaFoldDB" id="A0A372IL06"/>
<dbReference type="PIRSF" id="PIRSF002808">
    <property type="entry name" value="Hexose_phosphate_transp"/>
    <property type="match status" value="1"/>
</dbReference>
<evidence type="ECO:0000256" key="2">
    <source>
        <dbReference type="ARBA" id="ARBA00022692"/>
    </source>
</evidence>
<evidence type="ECO:0000256" key="3">
    <source>
        <dbReference type="ARBA" id="ARBA00022989"/>
    </source>
</evidence>
<keyword evidence="8" id="KW-1185">Reference proteome</keyword>
<gene>
    <name evidence="7" type="ORF">D0Y96_16360</name>
</gene>
<organism evidence="7 8">
    <name type="scientific">Paracidobacterium acidisoli</name>
    <dbReference type="NCBI Taxonomy" id="2303751"/>
    <lineage>
        <taxon>Bacteria</taxon>
        <taxon>Pseudomonadati</taxon>
        <taxon>Acidobacteriota</taxon>
        <taxon>Terriglobia</taxon>
        <taxon>Terriglobales</taxon>
        <taxon>Acidobacteriaceae</taxon>
        <taxon>Paracidobacterium</taxon>
    </lineage>
</organism>
<feature type="transmembrane region" description="Helical" evidence="5">
    <location>
        <begin position="20"/>
        <end position="37"/>
    </location>
</feature>
<dbReference type="InterPro" id="IPR036259">
    <property type="entry name" value="MFS_trans_sf"/>
</dbReference>
<evidence type="ECO:0000259" key="6">
    <source>
        <dbReference type="PROSITE" id="PS50850"/>
    </source>
</evidence>
<dbReference type="Pfam" id="PF07690">
    <property type="entry name" value="MFS_1"/>
    <property type="match status" value="1"/>
</dbReference>
<feature type="transmembrane region" description="Helical" evidence="5">
    <location>
        <begin position="239"/>
        <end position="259"/>
    </location>
</feature>
<dbReference type="InterPro" id="IPR050382">
    <property type="entry name" value="MFS_Na/Anion_cotransporter"/>
</dbReference>
<feature type="domain" description="Major facilitator superfamily (MFS) profile" evidence="6">
    <location>
        <begin position="23"/>
        <end position="427"/>
    </location>
</feature>
<protein>
    <submittedName>
        <fullName evidence="7">MFS transporter</fullName>
    </submittedName>
</protein>
<comment type="caution">
    <text evidence="7">The sequence shown here is derived from an EMBL/GenBank/DDBJ whole genome shotgun (WGS) entry which is preliminary data.</text>
</comment>
<feature type="transmembrane region" description="Helical" evidence="5">
    <location>
        <begin position="404"/>
        <end position="423"/>
    </location>
</feature>
<dbReference type="SUPFAM" id="SSF103473">
    <property type="entry name" value="MFS general substrate transporter"/>
    <property type="match status" value="1"/>
</dbReference>
<dbReference type="EMBL" id="QVQT01000006">
    <property type="protein sequence ID" value="RFU15263.1"/>
    <property type="molecule type" value="Genomic_DNA"/>
</dbReference>
<dbReference type="InterPro" id="IPR000849">
    <property type="entry name" value="Sugar_P_transporter"/>
</dbReference>
<dbReference type="Proteomes" id="UP000264702">
    <property type="component" value="Unassembled WGS sequence"/>
</dbReference>
<accession>A0A372IL06</accession>
<feature type="transmembrane region" description="Helical" evidence="5">
    <location>
        <begin position="175"/>
        <end position="197"/>
    </location>
</feature>
<evidence type="ECO:0000256" key="1">
    <source>
        <dbReference type="ARBA" id="ARBA00004141"/>
    </source>
</evidence>
<feature type="transmembrane region" description="Helical" evidence="5">
    <location>
        <begin position="279"/>
        <end position="303"/>
    </location>
</feature>
<feature type="transmembrane region" description="Helical" evidence="5">
    <location>
        <begin position="96"/>
        <end position="120"/>
    </location>
</feature>
<feature type="transmembrane region" description="Helical" evidence="5">
    <location>
        <begin position="338"/>
        <end position="361"/>
    </location>
</feature>
<dbReference type="GO" id="GO:0015134">
    <property type="term" value="F:hexuronate transmembrane transporter activity"/>
    <property type="evidence" value="ECO:0007669"/>
    <property type="project" value="TreeGrafter"/>
</dbReference>
<dbReference type="InterPro" id="IPR011701">
    <property type="entry name" value="MFS"/>
</dbReference>
<dbReference type="InterPro" id="IPR020846">
    <property type="entry name" value="MFS_dom"/>
</dbReference>
<evidence type="ECO:0000256" key="5">
    <source>
        <dbReference type="SAM" id="Phobius"/>
    </source>
</evidence>
<reference evidence="7 8" key="1">
    <citation type="submission" date="2018-08" db="EMBL/GenBank/DDBJ databases">
        <title>Acidipila sp. 4G-K13, an acidobacterium isolated from forest soil.</title>
        <authorList>
            <person name="Gao Z.-H."/>
            <person name="Qiu L.-H."/>
        </authorList>
    </citation>
    <scope>NUCLEOTIDE SEQUENCE [LARGE SCALE GENOMIC DNA]</scope>
    <source>
        <strain evidence="7 8">4G-K13</strain>
    </source>
</reference>
<evidence type="ECO:0000313" key="7">
    <source>
        <dbReference type="EMBL" id="RFU15263.1"/>
    </source>
</evidence>
<feature type="transmembrane region" description="Helical" evidence="5">
    <location>
        <begin position="58"/>
        <end position="76"/>
    </location>
</feature>
<dbReference type="PANTHER" id="PTHR11662">
    <property type="entry name" value="SOLUTE CARRIER FAMILY 17"/>
    <property type="match status" value="1"/>
</dbReference>
<evidence type="ECO:0000313" key="8">
    <source>
        <dbReference type="Proteomes" id="UP000264702"/>
    </source>
</evidence>
<evidence type="ECO:0000256" key="4">
    <source>
        <dbReference type="ARBA" id="ARBA00023136"/>
    </source>
</evidence>
<dbReference type="GO" id="GO:0016020">
    <property type="term" value="C:membrane"/>
    <property type="evidence" value="ECO:0007669"/>
    <property type="project" value="UniProtKB-SubCell"/>
</dbReference>